<dbReference type="FunFam" id="1.25.40.20:FF:000673">
    <property type="entry name" value="Protein ACCELERATED CELL DEATH 6"/>
    <property type="match status" value="1"/>
</dbReference>
<dbReference type="OMA" id="SPLYVTC"/>
<evidence type="ECO:0000256" key="6">
    <source>
        <dbReference type="ARBA" id="ARBA00023136"/>
    </source>
</evidence>
<evidence type="ECO:0000256" key="9">
    <source>
        <dbReference type="SAM" id="Phobius"/>
    </source>
</evidence>
<keyword evidence="12" id="KW-1185">Reference proteome</keyword>
<feature type="transmembrane region" description="Helical" evidence="9">
    <location>
        <begin position="572"/>
        <end position="593"/>
    </location>
</feature>
<feature type="region of interest" description="Disordered" evidence="8">
    <location>
        <begin position="699"/>
        <end position="719"/>
    </location>
</feature>
<keyword evidence="4 9" id="KW-1133">Transmembrane helix</keyword>
<keyword evidence="5 7" id="KW-0040">ANK repeat</keyword>
<evidence type="ECO:0000256" key="1">
    <source>
        <dbReference type="ARBA" id="ARBA00004141"/>
    </source>
</evidence>
<feature type="transmembrane region" description="Helical" evidence="9">
    <location>
        <begin position="508"/>
        <end position="529"/>
    </location>
</feature>
<reference evidence="11" key="2">
    <citation type="submission" date="2015-06" db="UniProtKB">
        <authorList>
            <consortium name="EnsemblPlants"/>
        </authorList>
    </citation>
    <scope>IDENTIFICATION</scope>
</reference>
<evidence type="ECO:0000256" key="8">
    <source>
        <dbReference type="SAM" id="MobiDB-lite"/>
    </source>
</evidence>
<dbReference type="PROSITE" id="PS50088">
    <property type="entry name" value="ANK_REPEAT"/>
    <property type="match status" value="7"/>
</dbReference>
<feature type="region of interest" description="Disordered" evidence="8">
    <location>
        <begin position="1395"/>
        <end position="1414"/>
    </location>
</feature>
<name>A0A0E0R505_ORYRU</name>
<dbReference type="InterPro" id="IPR026961">
    <property type="entry name" value="PGG_dom"/>
</dbReference>
<evidence type="ECO:0000259" key="10">
    <source>
        <dbReference type="Pfam" id="PF13962"/>
    </source>
</evidence>
<sequence length="1414" mass="150978">MQDIQLARCSSQHHGSEAAVTARGDSAGGLEICPALYLAASKGRAEEVMALLLQPRHGGVAQGHLDQVNGPALRQGEQCKRPGPRQRHGQCNISEVSAESNTVFHVAAEQGHDELIREVYLRFKESSLLSRRNSSQDTPLHCAARAGHAGAVTAIVQLLALDSILGCKNEAGDTALHLAARNGHGAAVEALVSAAAPELSSELNAAGVSPLYLAVMSKSVKAVKAIITTCSDASPVGPNKQNALHAAVFQSSEMVDLVLKWKPALSGQCDVKGSSPLHLASSDGDRSIVSAIVRAAPPSTAFLKDSDGLSAIHVAARMGHHHVVEELISAWPDAAELRDGRGRTFLHAAAEKGHAPVISLAVKNPMLCGIVNAQDKDGNTALHLAVAAAASKGLAALLSAGDNVRVNIMNNDGYTPFDLAANSSSFLSMISLVVTLSAYGAQSCPQRQDHLNQWRGKGTTDWIRKTSNSLAVVAVLVATVAFSATFNVPGGYGDDGKAVLQAKTAYKFFIVFDSVAMTTSVVAVILIVFGKASGSWKSFIFALHFMWVSMIGMIVAFWAALVAVMSRRTINIVVYEVIANGFYLLVLFIVNWTKPASWMNIVKFMFSSLLPEGHHRRVARQYPFAGAYSRNYSVFVVTNILACVVKAITDAVRDSFTTSASTDVDPGTASTIANVAAKHASQAPHDAITNAFASLFSSSTSPAPIDPPPTTDTTTPPRRWWWRQPAEQHRASPSNEPTRIYTPSMDHHVVVQLAQHRYSGSPSADQPPAAAASGESTPRMEMCPSLYRAARSGRSEEVVALLLQQRHGAGSAAGHRHQVAEEVIVEDPRNEVTAERNTVLHVAAEKGHIELIKELYHRFIKDNSFLSRRNSALNTPLHCAAREGHTGTVTTLVHLAQDRVENIMGCQNTAGDTALHLAARHGHGATVEALVAAHAKATELNKVGVSPLYLAVMSRSVPAVRAIVTTCSDASAVGPSSQNALHAAVFRSLEMVHLLLQWKPELASQVDCNGSTPLHFAASDGNSKIIRAIMATAPPGTVYMKDSDGLSALHVAAKLGHADVVKQLIGIRPDAVELRDSHGETFVHSAVREKRSSIVSLAIKKHKQVGGLLDAQDGDGNTPLHIAVVAGAPGIVNALLQKGKVQTDVLNDDGHTPLDLASTSPSLFNMVRFVMALVAFGAQCRPQRNDHLKPWSGHDNIGKGIERTSDSLAVVAVLIATVAFAAGFNMPGGYTNDGSASLEGMSLFRWFVVLDAIAVASSVIAVILLVYGKASCSTGSWKSFVAALHYIWVSLVSLILAFFAASRAVMRTSTAESIVYIVIYVGLIVLSLFVAQWIGPVTTARAFWRFLWLSHRAHTVRRQYPFAVASIYNWLLFLHITYIMFAGLGVVHNHSNSDRGGLSSSWNPNHISPAPAPM</sequence>
<dbReference type="Gene3D" id="1.25.40.20">
    <property type="entry name" value="Ankyrin repeat-containing domain"/>
    <property type="match status" value="2"/>
</dbReference>
<evidence type="ECO:0000256" key="4">
    <source>
        <dbReference type="ARBA" id="ARBA00022989"/>
    </source>
</evidence>
<comment type="subcellular location">
    <subcellularLocation>
        <location evidence="1">Membrane</location>
        <topology evidence="1">Multi-pass membrane protein</topology>
    </subcellularLocation>
</comment>
<feature type="repeat" description="ANK" evidence="7">
    <location>
        <begin position="1044"/>
        <end position="1065"/>
    </location>
</feature>
<dbReference type="eggNOG" id="KOG0504">
    <property type="taxonomic scope" value="Eukaryota"/>
</dbReference>
<evidence type="ECO:0000256" key="2">
    <source>
        <dbReference type="ARBA" id="ARBA00022692"/>
    </source>
</evidence>
<dbReference type="InterPro" id="IPR002110">
    <property type="entry name" value="Ankyrin_rpt"/>
</dbReference>
<feature type="domain" description="PGG" evidence="10">
    <location>
        <begin position="461"/>
        <end position="563"/>
    </location>
</feature>
<dbReference type="PANTHER" id="PTHR24186:SF41">
    <property type="entry name" value="PGG DOMAIN-CONTAINING PROTEIN"/>
    <property type="match status" value="1"/>
</dbReference>
<feature type="domain" description="PGG" evidence="10">
    <location>
        <begin position="1200"/>
        <end position="1304"/>
    </location>
</feature>
<feature type="repeat" description="ANK" evidence="7">
    <location>
        <begin position="377"/>
        <end position="409"/>
    </location>
</feature>
<feature type="compositionally biased region" description="Low complexity" evidence="8">
    <location>
        <begin position="761"/>
        <end position="773"/>
    </location>
</feature>
<dbReference type="Proteomes" id="UP000008022">
    <property type="component" value="Unassembled WGS sequence"/>
</dbReference>
<dbReference type="PANTHER" id="PTHR24186">
    <property type="entry name" value="PROTEIN PHOSPHATASE 1 REGULATORY SUBUNIT"/>
    <property type="match status" value="1"/>
</dbReference>
<evidence type="ECO:0000313" key="12">
    <source>
        <dbReference type="Proteomes" id="UP000008022"/>
    </source>
</evidence>
<keyword evidence="6 9" id="KW-0472">Membrane</keyword>
<feature type="region of interest" description="Disordered" evidence="8">
    <location>
        <begin position="757"/>
        <end position="778"/>
    </location>
</feature>
<dbReference type="EnsemblPlants" id="ORUFI11G04990.1">
    <property type="protein sequence ID" value="ORUFI11G04990.1"/>
    <property type="gene ID" value="ORUFI11G04990"/>
</dbReference>
<dbReference type="SUPFAM" id="SSF48403">
    <property type="entry name" value="Ankyrin repeat"/>
    <property type="match status" value="2"/>
</dbReference>
<feature type="transmembrane region" description="Helical" evidence="9">
    <location>
        <begin position="1280"/>
        <end position="1301"/>
    </location>
</feature>
<reference evidence="12" key="1">
    <citation type="submission" date="2013-06" db="EMBL/GenBank/DDBJ databases">
        <authorList>
            <person name="Zhao Q."/>
        </authorList>
    </citation>
    <scope>NUCLEOTIDE SEQUENCE</scope>
    <source>
        <strain evidence="12">cv. W1943</strain>
    </source>
</reference>
<feature type="repeat" description="ANK" evidence="7">
    <location>
        <begin position="1115"/>
        <end position="1139"/>
    </location>
</feature>
<dbReference type="STRING" id="4529.A0A0E0R505"/>
<protein>
    <recommendedName>
        <fullName evidence="10">PGG domain-containing protein</fullName>
    </recommendedName>
</protein>
<dbReference type="Pfam" id="PF13857">
    <property type="entry name" value="Ank_5"/>
    <property type="match status" value="1"/>
</dbReference>
<proteinExistence type="predicted"/>
<dbReference type="PROSITE" id="PS50297">
    <property type="entry name" value="ANK_REP_REGION"/>
    <property type="match status" value="6"/>
</dbReference>
<keyword evidence="3" id="KW-0677">Repeat</keyword>
<evidence type="ECO:0000256" key="3">
    <source>
        <dbReference type="ARBA" id="ARBA00022737"/>
    </source>
</evidence>
<feature type="repeat" description="ANK" evidence="7">
    <location>
        <begin position="171"/>
        <end position="196"/>
    </location>
</feature>
<feature type="repeat" description="ANK" evidence="7">
    <location>
        <begin position="910"/>
        <end position="942"/>
    </location>
</feature>
<feature type="transmembrane region" description="Helical" evidence="9">
    <location>
        <begin position="1367"/>
        <end position="1387"/>
    </location>
</feature>
<keyword evidence="2 9" id="KW-0812">Transmembrane</keyword>
<dbReference type="InterPro" id="IPR036770">
    <property type="entry name" value="Ankyrin_rpt-contain_sf"/>
</dbReference>
<feature type="repeat" description="ANK" evidence="7">
    <location>
        <begin position="1009"/>
        <end position="1030"/>
    </location>
</feature>
<feature type="transmembrane region" description="Helical" evidence="9">
    <location>
        <begin position="1313"/>
        <end position="1335"/>
    </location>
</feature>
<feature type="repeat" description="ANK" evidence="7">
    <location>
        <begin position="307"/>
        <end position="339"/>
    </location>
</feature>
<dbReference type="Pfam" id="PF13962">
    <property type="entry name" value="PGG"/>
    <property type="match status" value="2"/>
</dbReference>
<dbReference type="Pfam" id="PF12796">
    <property type="entry name" value="Ank_2"/>
    <property type="match status" value="6"/>
</dbReference>
<dbReference type="Gramene" id="ORUFI11G04990.1">
    <property type="protein sequence ID" value="ORUFI11G04990.1"/>
    <property type="gene ID" value="ORUFI11G04990"/>
</dbReference>
<feature type="transmembrane region" description="Helical" evidence="9">
    <location>
        <begin position="470"/>
        <end position="488"/>
    </location>
</feature>
<evidence type="ECO:0000256" key="7">
    <source>
        <dbReference type="PROSITE-ProRule" id="PRU00023"/>
    </source>
</evidence>
<evidence type="ECO:0000256" key="5">
    <source>
        <dbReference type="ARBA" id="ARBA00023043"/>
    </source>
</evidence>
<feature type="transmembrane region" description="Helical" evidence="9">
    <location>
        <begin position="1246"/>
        <end position="1268"/>
    </location>
</feature>
<evidence type="ECO:0000313" key="11">
    <source>
        <dbReference type="EnsemblPlants" id="ORUFI11G04990.1"/>
    </source>
</evidence>
<organism evidence="11 12">
    <name type="scientific">Oryza rufipogon</name>
    <name type="common">Brownbeard rice</name>
    <name type="synonym">Asian wild rice</name>
    <dbReference type="NCBI Taxonomy" id="4529"/>
    <lineage>
        <taxon>Eukaryota</taxon>
        <taxon>Viridiplantae</taxon>
        <taxon>Streptophyta</taxon>
        <taxon>Embryophyta</taxon>
        <taxon>Tracheophyta</taxon>
        <taxon>Spermatophyta</taxon>
        <taxon>Magnoliopsida</taxon>
        <taxon>Liliopsida</taxon>
        <taxon>Poales</taxon>
        <taxon>Poaceae</taxon>
        <taxon>BOP clade</taxon>
        <taxon>Oryzoideae</taxon>
        <taxon>Oryzeae</taxon>
        <taxon>Oryzinae</taxon>
        <taxon>Oryza</taxon>
    </lineage>
</organism>
<dbReference type="SMART" id="SM00248">
    <property type="entry name" value="ANK"/>
    <property type="match status" value="19"/>
</dbReference>
<feature type="transmembrane region" description="Helical" evidence="9">
    <location>
        <begin position="1208"/>
        <end position="1226"/>
    </location>
</feature>
<dbReference type="GO" id="GO:0005886">
    <property type="term" value="C:plasma membrane"/>
    <property type="evidence" value="ECO:0007669"/>
    <property type="project" value="TreeGrafter"/>
</dbReference>
<feature type="transmembrane region" description="Helical" evidence="9">
    <location>
        <begin position="541"/>
        <end position="566"/>
    </location>
</feature>
<accession>A0A0E0R505</accession>